<evidence type="ECO:0000256" key="7">
    <source>
        <dbReference type="ARBA" id="ARBA00023146"/>
    </source>
</evidence>
<evidence type="ECO:0000256" key="4">
    <source>
        <dbReference type="ARBA" id="ARBA00022840"/>
    </source>
</evidence>
<dbReference type="SUPFAM" id="SSF46589">
    <property type="entry name" value="tRNA-binding arm"/>
    <property type="match status" value="1"/>
</dbReference>
<keyword evidence="5 10" id="KW-0648">Protein biosynthesis</keyword>
<comment type="catalytic activity">
    <reaction evidence="8 10">
        <text>tRNA(Val) + L-valine + ATP = L-valyl-tRNA(Val) + AMP + diphosphate</text>
        <dbReference type="Rhea" id="RHEA:10704"/>
        <dbReference type="Rhea" id="RHEA-COMP:9672"/>
        <dbReference type="Rhea" id="RHEA-COMP:9708"/>
        <dbReference type="ChEBI" id="CHEBI:30616"/>
        <dbReference type="ChEBI" id="CHEBI:33019"/>
        <dbReference type="ChEBI" id="CHEBI:57762"/>
        <dbReference type="ChEBI" id="CHEBI:78442"/>
        <dbReference type="ChEBI" id="CHEBI:78537"/>
        <dbReference type="ChEBI" id="CHEBI:456215"/>
        <dbReference type="EC" id="6.1.1.9"/>
    </reaction>
</comment>
<dbReference type="PANTHER" id="PTHR11946">
    <property type="entry name" value="VALYL-TRNA SYNTHETASES"/>
    <property type="match status" value="1"/>
</dbReference>
<name>A0A2T7UCF6_9BURK</name>
<evidence type="ECO:0000256" key="5">
    <source>
        <dbReference type="ARBA" id="ARBA00022917"/>
    </source>
</evidence>
<feature type="domain" description="Aminoacyl-tRNA synthetase class Ia" evidence="12">
    <location>
        <begin position="576"/>
        <end position="709"/>
    </location>
</feature>
<evidence type="ECO:0000256" key="9">
    <source>
        <dbReference type="ARBA" id="ARBA00060830"/>
    </source>
</evidence>
<keyword evidence="2 10" id="KW-0436">Ligase</keyword>
<gene>
    <name evidence="10" type="primary">valS</name>
    <name evidence="15" type="ORF">H663_012470</name>
</gene>
<evidence type="ECO:0000259" key="12">
    <source>
        <dbReference type="Pfam" id="PF00133"/>
    </source>
</evidence>
<feature type="coiled-coil region" evidence="10">
    <location>
        <begin position="978"/>
        <end position="1033"/>
    </location>
</feature>
<keyword evidence="4 10" id="KW-0067">ATP-binding</keyword>
<dbReference type="CDD" id="cd00817">
    <property type="entry name" value="ValRS_core"/>
    <property type="match status" value="1"/>
</dbReference>
<dbReference type="SUPFAM" id="SSF50677">
    <property type="entry name" value="ValRS/IleRS/LeuRS editing domain"/>
    <property type="match status" value="1"/>
</dbReference>
<comment type="function">
    <text evidence="10">Catalyzes the attachment of valine to tRNA(Val). As ValRS can inadvertently accommodate and process structurally similar amino acids such as threonine, to avoid such errors, it has a 'posttransfer' editing activity that hydrolyzes mischarged Thr-tRNA(Val) in a tRNA-dependent manner.</text>
</comment>
<dbReference type="GO" id="GO:0006438">
    <property type="term" value="P:valyl-tRNA aminoacylation"/>
    <property type="evidence" value="ECO:0007669"/>
    <property type="project" value="UniProtKB-UniRule"/>
</dbReference>
<comment type="domain">
    <text evidence="10">The C-terminal coiled-coil domain is crucial for aminoacylation activity.</text>
</comment>
<dbReference type="EC" id="6.1.1.9" evidence="10"/>
<keyword evidence="3 10" id="KW-0547">Nucleotide-binding</keyword>
<keyword evidence="16" id="KW-1185">Reference proteome</keyword>
<dbReference type="NCBIfam" id="NF004349">
    <property type="entry name" value="PRK05729.1"/>
    <property type="match status" value="1"/>
</dbReference>
<evidence type="ECO:0000256" key="10">
    <source>
        <dbReference type="HAMAP-Rule" id="MF_02004"/>
    </source>
</evidence>
<dbReference type="NCBIfam" id="TIGR00422">
    <property type="entry name" value="valS"/>
    <property type="match status" value="1"/>
</dbReference>
<dbReference type="CDD" id="cd07962">
    <property type="entry name" value="Anticodon_Ia_Val"/>
    <property type="match status" value="1"/>
</dbReference>
<dbReference type="EMBL" id="LFYT02000015">
    <property type="protein sequence ID" value="PVE42395.1"/>
    <property type="molecule type" value="Genomic_DNA"/>
</dbReference>
<dbReference type="FunFam" id="3.40.50.620:FF:000020">
    <property type="entry name" value="Valine--tRNA ligase, mitochondrial"/>
    <property type="match status" value="1"/>
</dbReference>
<dbReference type="InterPro" id="IPR010978">
    <property type="entry name" value="tRNA-bd_arm"/>
</dbReference>
<feature type="domain" description="Valyl-tRNA synthetase tRNA-binding arm" evidence="14">
    <location>
        <begin position="973"/>
        <end position="1038"/>
    </location>
</feature>
<dbReference type="FunFam" id="1.10.287.380:FF:000001">
    <property type="entry name" value="Valine--tRNA ligase"/>
    <property type="match status" value="1"/>
</dbReference>
<dbReference type="InterPro" id="IPR013155">
    <property type="entry name" value="M/V/L/I-tRNA-synth_anticd-bd"/>
</dbReference>
<dbReference type="Gene3D" id="3.40.50.620">
    <property type="entry name" value="HUPs"/>
    <property type="match status" value="2"/>
</dbReference>
<protein>
    <recommendedName>
        <fullName evidence="10">Valine--tRNA ligase</fullName>
        <ecNumber evidence="10">6.1.1.9</ecNumber>
    </recommendedName>
    <alternativeName>
        <fullName evidence="10">Valyl-tRNA synthetase</fullName>
        <shortName evidence="10">ValRS</shortName>
    </alternativeName>
</protein>
<feature type="short sequence motif" description="'HIGH' region" evidence="10">
    <location>
        <begin position="64"/>
        <end position="74"/>
    </location>
</feature>
<sequence>MSNAPANVAHQPGLESLSKSFEPAALEAHWGPEWEKRGYGVAGFRGTQAPKEGAPAFAIQLPPPNVTGTLHMGHAFNQTIMDSLTRYHRMLGHNTAWIPGTDHAGIATQIVVERQLQAKGISRHDMGPTPAEARKNFVSKVWEWKEESGSTITSQMRRMGDSVDWSREYFTMDPKLSKTVTETFVQLYEQGLIYRGKRLVNWDPVLMSAVSDLEVESEEEEGSMWHIRYDLADGSGSVTVATTRPETLLGDVAVMVHPEDERYKHLIGQQVKLPLCGRTIPVIADDYVDKAFGTGVVKVTPAHDQNDYAVATRKGLAYFAVLRLDATVGTHDSSTGETLDKVASTGANIIWGRTDDSKFAEYSQLHSEGRLIPQKYCGLDRFVARKAVVADLEAAGHLVEVKKHKLMVPRCARTGQVIEPMLTDQWFVAMNQVGQGDATGKSIAQKAIDAVQSGQVSFVPENWVNTYNQWMNNIQDWCISRQLWWGHQIPAWYDEDGKVYVARNEAEAQAQADKVSPGKTLKRDEDVLDTWYSSALVPFSTMGWPHNAAGGSGAAGSGDLASEASMSTTGSSTAASGTDYDLYLPSSVLVTGYDIIFFWVARMIMMTTHFTGKVPFKHVYIHGLVLDAQGKKMSKSEGNVLDPVDLIDGITLEPLLDKRTQGLRKPETAPKVRKQTEKEFPEGIPAYGADALRFTFAALASLGRSINFDSKRCEGYRNFCNKLWNATRFVLMNCEAQDCGLKKHTKAECQPGGPAHGYLDFSQADRWISSQLQRVEADVAKGFAEYRLDNVANTIYDFVWNEFCDWYLEIAKVQINTGNEAQQRATRRTLIRTLETIMRLAHPIIPFITEELWQKVSVVAGLPGESVSIAAYPVSQPERIDAAAEAHVAKLKTLVDACRNLRGEMNVSPATRMPLYVLGDTDFMNSVAPVLQSLAKLSEVKVFDSEAEWAAAAQAAPVAVVGEARLCLFIEVDVAAEKARLTKEAARLEGEIAKANGKLGNEAFVAKAPPAVIEQEKKRVTDFTATVEKIRQQLQRLG</sequence>
<comment type="subcellular location">
    <subcellularLocation>
        <location evidence="10">Cytoplasm</location>
    </subcellularLocation>
</comment>
<evidence type="ECO:0000313" key="16">
    <source>
        <dbReference type="Proteomes" id="UP000037507"/>
    </source>
</evidence>
<feature type="short sequence motif" description="'KMSKS' region" evidence="10">
    <location>
        <begin position="632"/>
        <end position="636"/>
    </location>
</feature>
<comment type="domain">
    <text evidence="10">ValRS has two distinct active sites: one for aminoacylation and one for editing. The misactivated threonine is translocated from the active site to the editing site.</text>
</comment>
<evidence type="ECO:0000259" key="14">
    <source>
        <dbReference type="Pfam" id="PF10458"/>
    </source>
</evidence>
<organism evidence="15 16">
    <name type="scientific">Limnohabitans planktonicus II-D5</name>
    <dbReference type="NCBI Taxonomy" id="1293045"/>
    <lineage>
        <taxon>Bacteria</taxon>
        <taxon>Pseudomonadati</taxon>
        <taxon>Pseudomonadota</taxon>
        <taxon>Betaproteobacteria</taxon>
        <taxon>Burkholderiales</taxon>
        <taxon>Comamonadaceae</taxon>
        <taxon>Limnohabitans</taxon>
    </lineage>
</organism>
<evidence type="ECO:0000313" key="15">
    <source>
        <dbReference type="EMBL" id="PVE42395.1"/>
    </source>
</evidence>
<dbReference type="InterPro" id="IPR002300">
    <property type="entry name" value="aa-tRNA-synth_Ia"/>
</dbReference>
<feature type="binding site" evidence="10">
    <location>
        <position position="635"/>
    </location>
    <ligand>
        <name>ATP</name>
        <dbReference type="ChEBI" id="CHEBI:30616"/>
    </ligand>
</feature>
<evidence type="ECO:0000259" key="13">
    <source>
        <dbReference type="Pfam" id="PF08264"/>
    </source>
</evidence>
<keyword evidence="7 10" id="KW-0030">Aminoacyl-tRNA synthetase</keyword>
<dbReference type="SUPFAM" id="SSF52374">
    <property type="entry name" value="Nucleotidylyl transferase"/>
    <property type="match status" value="1"/>
</dbReference>
<feature type="compositionally biased region" description="Low complexity" evidence="11">
    <location>
        <begin position="557"/>
        <end position="574"/>
    </location>
</feature>
<feature type="region of interest" description="Disordered" evidence="11">
    <location>
        <begin position="555"/>
        <end position="574"/>
    </location>
</feature>
<comment type="caution">
    <text evidence="15">The sequence shown here is derived from an EMBL/GenBank/DDBJ whole genome shotgun (WGS) entry which is preliminary data.</text>
</comment>
<dbReference type="InterPro" id="IPR019499">
    <property type="entry name" value="Val-tRNA_synth_tRNA-bd"/>
</dbReference>
<dbReference type="PRINTS" id="PR00986">
    <property type="entry name" value="TRNASYNTHVAL"/>
</dbReference>
<comment type="similarity">
    <text evidence="9 10">Belongs to the class-I aminoacyl-tRNA synthetase family. ValS type 1 subfamily.</text>
</comment>
<dbReference type="Pfam" id="PF00133">
    <property type="entry name" value="tRNA-synt_1"/>
    <property type="match status" value="2"/>
</dbReference>
<dbReference type="GO" id="GO:0004832">
    <property type="term" value="F:valine-tRNA ligase activity"/>
    <property type="evidence" value="ECO:0007669"/>
    <property type="project" value="UniProtKB-UniRule"/>
</dbReference>
<dbReference type="InterPro" id="IPR014729">
    <property type="entry name" value="Rossmann-like_a/b/a_fold"/>
</dbReference>
<dbReference type="PANTHER" id="PTHR11946:SF93">
    <property type="entry name" value="VALINE--TRNA LIGASE, CHLOROPLASTIC_MITOCHONDRIAL 2"/>
    <property type="match status" value="1"/>
</dbReference>
<dbReference type="GO" id="GO:0005829">
    <property type="term" value="C:cytosol"/>
    <property type="evidence" value="ECO:0007669"/>
    <property type="project" value="TreeGrafter"/>
</dbReference>
<feature type="domain" description="Methionyl/Valyl/Leucyl/Isoleucyl-tRNA synthetase anticodon-binding" evidence="13">
    <location>
        <begin position="765"/>
        <end position="912"/>
    </location>
</feature>
<evidence type="ECO:0000256" key="2">
    <source>
        <dbReference type="ARBA" id="ARBA00022598"/>
    </source>
</evidence>
<dbReference type="Pfam" id="PF10458">
    <property type="entry name" value="Val_tRNA-synt_C"/>
    <property type="match status" value="1"/>
</dbReference>
<dbReference type="STRING" id="1293045.H663_05970"/>
<evidence type="ECO:0000256" key="8">
    <source>
        <dbReference type="ARBA" id="ARBA00047552"/>
    </source>
</evidence>
<dbReference type="InterPro" id="IPR009080">
    <property type="entry name" value="tRNAsynth_Ia_anticodon-bd"/>
</dbReference>
<dbReference type="AlphaFoldDB" id="A0A2T7UCF6"/>
<feature type="domain" description="Aminoacyl-tRNA synthetase class Ia" evidence="12">
    <location>
        <begin position="34"/>
        <end position="548"/>
    </location>
</feature>
<dbReference type="Gene3D" id="1.10.730.10">
    <property type="entry name" value="Isoleucyl-tRNA Synthetase, Domain 1"/>
    <property type="match status" value="1"/>
</dbReference>
<dbReference type="Proteomes" id="UP000037507">
    <property type="component" value="Unassembled WGS sequence"/>
</dbReference>
<dbReference type="InterPro" id="IPR037118">
    <property type="entry name" value="Val-tRNA_synth_C_sf"/>
</dbReference>
<dbReference type="HAMAP" id="MF_02004">
    <property type="entry name" value="Val_tRNA_synth_type1"/>
    <property type="match status" value="1"/>
</dbReference>
<keyword evidence="1 10" id="KW-0963">Cytoplasm</keyword>
<dbReference type="InterPro" id="IPR002303">
    <property type="entry name" value="Valyl-tRNA_ligase"/>
</dbReference>
<evidence type="ECO:0000256" key="1">
    <source>
        <dbReference type="ARBA" id="ARBA00022490"/>
    </source>
</evidence>
<dbReference type="GO" id="GO:0005524">
    <property type="term" value="F:ATP binding"/>
    <property type="evidence" value="ECO:0007669"/>
    <property type="project" value="UniProtKB-UniRule"/>
</dbReference>
<dbReference type="PROSITE" id="PS00178">
    <property type="entry name" value="AA_TRNA_LIGASE_I"/>
    <property type="match status" value="1"/>
</dbReference>
<evidence type="ECO:0000256" key="11">
    <source>
        <dbReference type="SAM" id="MobiDB-lite"/>
    </source>
</evidence>
<evidence type="ECO:0000256" key="6">
    <source>
        <dbReference type="ARBA" id="ARBA00023054"/>
    </source>
</evidence>
<dbReference type="Gene3D" id="1.10.287.380">
    <property type="entry name" value="Valyl-tRNA synthetase, C-terminal domain"/>
    <property type="match status" value="1"/>
</dbReference>
<dbReference type="InterPro" id="IPR033705">
    <property type="entry name" value="Anticodon_Ia_Val"/>
</dbReference>
<dbReference type="InterPro" id="IPR009008">
    <property type="entry name" value="Val/Leu/Ile-tRNA-synth_edit"/>
</dbReference>
<dbReference type="GO" id="GO:0002161">
    <property type="term" value="F:aminoacyl-tRNA deacylase activity"/>
    <property type="evidence" value="ECO:0007669"/>
    <property type="project" value="InterPro"/>
</dbReference>
<dbReference type="RefSeq" id="WP_053171628.1">
    <property type="nucleotide sequence ID" value="NZ_LFYT02000015.1"/>
</dbReference>
<dbReference type="Pfam" id="PF08264">
    <property type="entry name" value="Anticodon_1"/>
    <property type="match status" value="1"/>
</dbReference>
<evidence type="ECO:0000256" key="3">
    <source>
        <dbReference type="ARBA" id="ARBA00022741"/>
    </source>
</evidence>
<reference evidence="15" key="1">
    <citation type="submission" date="2017-04" db="EMBL/GenBank/DDBJ databases">
        <title>Unexpected and diverse lifestyles within the genus Limnohabitans.</title>
        <authorList>
            <person name="Kasalicky V."/>
            <person name="Mehrshad M."/>
            <person name="Andrei S.-A."/>
            <person name="Salcher M."/>
            <person name="Kratochvilova H."/>
            <person name="Simek K."/>
            <person name="Ghai R."/>
        </authorList>
    </citation>
    <scope>NUCLEOTIDE SEQUENCE [LARGE SCALE GENOMIC DNA]</scope>
    <source>
        <strain evidence="15">II-D5</strain>
    </source>
</reference>
<keyword evidence="6 10" id="KW-0175">Coiled coil</keyword>
<accession>A0A2T7UCF6</accession>
<dbReference type="SUPFAM" id="SSF47323">
    <property type="entry name" value="Anticodon-binding domain of a subclass of class I aminoacyl-tRNA synthetases"/>
    <property type="match status" value="1"/>
</dbReference>
<dbReference type="InterPro" id="IPR001412">
    <property type="entry name" value="aa-tRNA-synth_I_CS"/>
</dbReference>
<comment type="subunit">
    <text evidence="10">Monomer.</text>
</comment>
<proteinExistence type="inferred from homology"/>
<dbReference type="Gene3D" id="3.90.740.10">
    <property type="entry name" value="Valyl/Leucyl/Isoleucyl-tRNA synthetase, editing domain"/>
    <property type="match status" value="1"/>
</dbReference>
<dbReference type="OrthoDB" id="9810365at2"/>